<keyword evidence="1" id="KW-1133">Transmembrane helix</keyword>
<comment type="caution">
    <text evidence="4">The sequence shown here is derived from an EMBL/GenBank/DDBJ whole genome shotgun (WGS) entry which is preliminary data.</text>
</comment>
<evidence type="ECO:0000313" key="4">
    <source>
        <dbReference type="EMBL" id="MFC4134386.1"/>
    </source>
</evidence>
<evidence type="ECO:0000256" key="1">
    <source>
        <dbReference type="SAM" id="Phobius"/>
    </source>
</evidence>
<keyword evidence="1" id="KW-0812">Transmembrane</keyword>
<evidence type="ECO:0000259" key="3">
    <source>
        <dbReference type="Pfam" id="PF13845"/>
    </source>
</evidence>
<reference evidence="5" key="1">
    <citation type="journal article" date="2019" name="Int. J. Syst. Evol. Microbiol.">
        <title>The Global Catalogue of Microorganisms (GCM) 10K type strain sequencing project: providing services to taxonomists for standard genome sequencing and annotation.</title>
        <authorList>
            <consortium name="The Broad Institute Genomics Platform"/>
            <consortium name="The Broad Institute Genome Sequencing Center for Infectious Disease"/>
            <person name="Wu L."/>
            <person name="Ma J."/>
        </authorList>
    </citation>
    <scope>NUCLEOTIDE SEQUENCE [LARGE SCALE GENOMIC DNA]</scope>
    <source>
        <strain evidence="5">CGMCC 4.7289</strain>
    </source>
</reference>
<dbReference type="Proteomes" id="UP001595816">
    <property type="component" value="Unassembled WGS sequence"/>
</dbReference>
<name>A0ABV8LTQ8_9ACTN</name>
<keyword evidence="1" id="KW-0472">Membrane</keyword>
<organism evidence="4 5">
    <name type="scientific">Hamadaea flava</name>
    <dbReference type="NCBI Taxonomy" id="1742688"/>
    <lineage>
        <taxon>Bacteria</taxon>
        <taxon>Bacillati</taxon>
        <taxon>Actinomycetota</taxon>
        <taxon>Actinomycetes</taxon>
        <taxon>Micromonosporales</taxon>
        <taxon>Micromonosporaceae</taxon>
        <taxon>Hamadaea</taxon>
    </lineage>
</organism>
<feature type="domain" description="Septum formation-related" evidence="3">
    <location>
        <begin position="77"/>
        <end position="177"/>
    </location>
</feature>
<accession>A0ABV8LTQ8</accession>
<feature type="transmembrane region" description="Helical" evidence="1">
    <location>
        <begin position="6"/>
        <end position="24"/>
    </location>
</feature>
<feature type="domain" description="DUF4190" evidence="2">
    <location>
        <begin position="2"/>
        <end position="50"/>
    </location>
</feature>
<keyword evidence="5" id="KW-1185">Reference proteome</keyword>
<dbReference type="InterPro" id="IPR025241">
    <property type="entry name" value="DUF4190"/>
</dbReference>
<dbReference type="Pfam" id="PF13828">
    <property type="entry name" value="DUF4190"/>
    <property type="match status" value="1"/>
</dbReference>
<gene>
    <name evidence="4" type="ORF">ACFOZ4_27560</name>
</gene>
<evidence type="ECO:0000259" key="2">
    <source>
        <dbReference type="Pfam" id="PF13828"/>
    </source>
</evidence>
<proteinExistence type="predicted"/>
<sequence>MASLIFGILGGILFAVIFGFVALSQIKKRNQKGRGMAIAGLVLSVVWLLACGAGVAISALNQPDRDADGTVTEEGTVSSVELKLGDCLKKLPAEGVVKAVDVVPCSQAHGAEVYAVFNLSGSTYPGSDTVIKQSEDGCTERVDALSAEAQKDDTLEVYYLYPHTSLVWNSGDHSVSCLVGSETKQYTGSLRK</sequence>
<evidence type="ECO:0000313" key="5">
    <source>
        <dbReference type="Proteomes" id="UP001595816"/>
    </source>
</evidence>
<dbReference type="RefSeq" id="WP_372503198.1">
    <property type="nucleotide sequence ID" value="NZ_JBHSAY010000015.1"/>
</dbReference>
<feature type="transmembrane region" description="Helical" evidence="1">
    <location>
        <begin position="36"/>
        <end position="60"/>
    </location>
</feature>
<dbReference type="InterPro" id="IPR026004">
    <property type="entry name" value="Septum_form"/>
</dbReference>
<protein>
    <submittedName>
        <fullName evidence="4">DUF4190 domain-containing protein</fullName>
    </submittedName>
</protein>
<dbReference type="Pfam" id="PF13845">
    <property type="entry name" value="Septum_form"/>
    <property type="match status" value="1"/>
</dbReference>
<dbReference type="EMBL" id="JBHSAY010000015">
    <property type="protein sequence ID" value="MFC4134386.1"/>
    <property type="molecule type" value="Genomic_DNA"/>
</dbReference>